<comment type="caution">
    <text evidence="1">The sequence shown here is derived from an EMBL/GenBank/DDBJ whole genome shotgun (WGS) entry which is preliminary data.</text>
</comment>
<dbReference type="EMBL" id="BNJK01000001">
    <property type="protein sequence ID" value="GHO95409.1"/>
    <property type="molecule type" value="Genomic_DNA"/>
</dbReference>
<dbReference type="Proteomes" id="UP000597444">
    <property type="component" value="Unassembled WGS sequence"/>
</dbReference>
<evidence type="ECO:0000313" key="1">
    <source>
        <dbReference type="EMBL" id="GHO95409.1"/>
    </source>
</evidence>
<organism evidence="1 2">
    <name type="scientific">Reticulibacter mediterranei</name>
    <dbReference type="NCBI Taxonomy" id="2778369"/>
    <lineage>
        <taxon>Bacteria</taxon>
        <taxon>Bacillati</taxon>
        <taxon>Chloroflexota</taxon>
        <taxon>Ktedonobacteria</taxon>
        <taxon>Ktedonobacterales</taxon>
        <taxon>Reticulibacteraceae</taxon>
        <taxon>Reticulibacter</taxon>
    </lineage>
</organism>
<accession>A0A8J3N1R7</accession>
<name>A0A8J3N1R7_9CHLR</name>
<reference evidence="1" key="1">
    <citation type="submission" date="2020-10" db="EMBL/GenBank/DDBJ databases">
        <title>Taxonomic study of unclassified bacteria belonging to the class Ktedonobacteria.</title>
        <authorList>
            <person name="Yabe S."/>
            <person name="Wang C.M."/>
            <person name="Zheng Y."/>
            <person name="Sakai Y."/>
            <person name="Cavaletti L."/>
            <person name="Monciardini P."/>
            <person name="Donadio S."/>
        </authorList>
    </citation>
    <scope>NUCLEOTIDE SEQUENCE</scope>
    <source>
        <strain evidence="1">ID150040</strain>
    </source>
</reference>
<sequence length="49" mass="5743">MIYIVIFIVVLVACVFLLGRGESRRDRQQERELQKALFTLDRDEEGKTS</sequence>
<gene>
    <name evidence="1" type="ORF">KSF_054570</name>
</gene>
<keyword evidence="2" id="KW-1185">Reference proteome</keyword>
<proteinExistence type="predicted"/>
<dbReference type="AlphaFoldDB" id="A0A8J3N1R7"/>
<dbReference type="RefSeq" id="WP_220206087.1">
    <property type="nucleotide sequence ID" value="NZ_BNJK01000001.1"/>
</dbReference>
<evidence type="ECO:0000313" key="2">
    <source>
        <dbReference type="Proteomes" id="UP000597444"/>
    </source>
</evidence>
<protein>
    <submittedName>
        <fullName evidence="1">Uncharacterized protein</fullName>
    </submittedName>
</protein>